<name>A0AC58RU95_TOBAC</name>
<organism evidence="1 2">
    <name type="scientific">Nicotiana tabacum</name>
    <name type="common">Common tobacco</name>
    <dbReference type="NCBI Taxonomy" id="4097"/>
    <lineage>
        <taxon>Eukaryota</taxon>
        <taxon>Viridiplantae</taxon>
        <taxon>Streptophyta</taxon>
        <taxon>Embryophyta</taxon>
        <taxon>Tracheophyta</taxon>
        <taxon>Spermatophyta</taxon>
        <taxon>Magnoliopsida</taxon>
        <taxon>eudicotyledons</taxon>
        <taxon>Gunneridae</taxon>
        <taxon>Pentapetalae</taxon>
        <taxon>asterids</taxon>
        <taxon>lamiids</taxon>
        <taxon>Solanales</taxon>
        <taxon>Solanaceae</taxon>
        <taxon>Nicotianoideae</taxon>
        <taxon>Nicotianeae</taxon>
        <taxon>Nicotiana</taxon>
    </lineage>
</organism>
<reference evidence="1" key="1">
    <citation type="journal article" date="2014" name="Nat. Commun.">
        <title>The tobacco genome sequence and its comparison with those of tomato and potato.</title>
        <authorList>
            <person name="Sierro N."/>
            <person name="Battey J.N."/>
            <person name="Ouadi S."/>
            <person name="Bakaher N."/>
            <person name="Bovet L."/>
            <person name="Willig A."/>
            <person name="Goepfert S."/>
            <person name="Peitsch M.C."/>
            <person name="Ivanov N.V."/>
        </authorList>
    </citation>
    <scope>NUCLEOTIDE SEQUENCE [LARGE SCALE GENOMIC DNA]</scope>
</reference>
<proteinExistence type="predicted"/>
<evidence type="ECO:0000313" key="1">
    <source>
        <dbReference type="Proteomes" id="UP000790787"/>
    </source>
</evidence>
<protein>
    <submittedName>
        <fullName evidence="2">Uncharacterized protein LOC107793566 isoform X1</fullName>
    </submittedName>
</protein>
<gene>
    <name evidence="2" type="primary">LOC107793566</name>
</gene>
<accession>A0AC58RU95</accession>
<evidence type="ECO:0000313" key="2">
    <source>
        <dbReference type="RefSeq" id="XP_075076254.1"/>
    </source>
</evidence>
<dbReference type="Proteomes" id="UP000790787">
    <property type="component" value="Chromosome 8"/>
</dbReference>
<reference evidence="2" key="2">
    <citation type="submission" date="2025-08" db="UniProtKB">
        <authorList>
            <consortium name="RefSeq"/>
        </authorList>
    </citation>
    <scope>IDENTIFICATION</scope>
    <source>
        <tissue evidence="2">Leaf</tissue>
    </source>
</reference>
<dbReference type="RefSeq" id="XP_075076254.1">
    <property type="nucleotide sequence ID" value="XM_075220153.1"/>
</dbReference>
<keyword evidence="1" id="KW-1185">Reference proteome</keyword>
<sequence length="181" mass="20459">MQMVICSHGVVACNLSEQNAVSEPQISGNRTQDLWHFEKCELGIEDNKGTCILAGQPGWRVISHATGACSHDHLKWAVMMSASFWVIHFTALRKSDPYLGGPTRDGVVAFSLSVQNAVSEPQIPRNQNCDLLCFEQCSRFQLKLVNKRMKYHRRLLLLLRLERVMVSPTSQDHLSSYIAKF</sequence>